<organism evidence="1 2">
    <name type="scientific">Oesophagostomum dentatum</name>
    <name type="common">Nodular worm</name>
    <dbReference type="NCBI Taxonomy" id="61180"/>
    <lineage>
        <taxon>Eukaryota</taxon>
        <taxon>Metazoa</taxon>
        <taxon>Ecdysozoa</taxon>
        <taxon>Nematoda</taxon>
        <taxon>Chromadorea</taxon>
        <taxon>Rhabditida</taxon>
        <taxon>Rhabditina</taxon>
        <taxon>Rhabditomorpha</taxon>
        <taxon>Strongyloidea</taxon>
        <taxon>Strongylidae</taxon>
        <taxon>Oesophagostomum</taxon>
    </lineage>
</organism>
<reference evidence="1 2" key="1">
    <citation type="submission" date="2014-03" db="EMBL/GenBank/DDBJ databases">
        <title>Draft genome of the hookworm Oesophagostomum dentatum.</title>
        <authorList>
            <person name="Mitreva M."/>
        </authorList>
    </citation>
    <scope>NUCLEOTIDE SEQUENCE [LARGE SCALE GENOMIC DNA]</scope>
    <source>
        <strain evidence="1 2">OD-Hann</strain>
    </source>
</reference>
<dbReference type="PANTHER" id="PTHR13793:SF107">
    <property type="entry name" value="BROMODOMAIN-CONTAINING PROTEIN HOMOLOG"/>
    <property type="match status" value="1"/>
</dbReference>
<proteinExistence type="predicted"/>
<dbReference type="SUPFAM" id="SSF57903">
    <property type="entry name" value="FYVE/PHD zinc finger"/>
    <property type="match status" value="1"/>
</dbReference>
<dbReference type="InterPro" id="IPR013083">
    <property type="entry name" value="Znf_RING/FYVE/PHD"/>
</dbReference>
<dbReference type="Gene3D" id="3.30.40.10">
    <property type="entry name" value="Zinc/RING finger domain, C3HC4 (zinc finger)"/>
    <property type="match status" value="1"/>
</dbReference>
<evidence type="ECO:0000313" key="1">
    <source>
        <dbReference type="EMBL" id="KHJ83342.1"/>
    </source>
</evidence>
<dbReference type="AlphaFoldDB" id="A0A0B1SIH5"/>
<sequence length="63" mass="6805">MEKVMDKLEKESCFEVVKGSPSVMPGSSMDGDDVCCVCGDGDVNNVNQIIYCDMCNIAVHQVS</sequence>
<dbReference type="GO" id="GO:0006357">
    <property type="term" value="P:regulation of transcription by RNA polymerase II"/>
    <property type="evidence" value="ECO:0007669"/>
    <property type="project" value="TreeGrafter"/>
</dbReference>
<accession>A0A0B1SIH5</accession>
<dbReference type="InterPro" id="IPR050701">
    <property type="entry name" value="Histone_Mod_Regulator"/>
</dbReference>
<name>A0A0B1SIH5_OESDE</name>
<dbReference type="InterPro" id="IPR011011">
    <property type="entry name" value="Znf_FYVE_PHD"/>
</dbReference>
<gene>
    <name evidence="1" type="ORF">OESDEN_16961</name>
</gene>
<dbReference type="Proteomes" id="UP000053660">
    <property type="component" value="Unassembled WGS sequence"/>
</dbReference>
<evidence type="ECO:0000313" key="2">
    <source>
        <dbReference type="Proteomes" id="UP000053660"/>
    </source>
</evidence>
<keyword evidence="2" id="KW-1185">Reference proteome</keyword>
<dbReference type="EMBL" id="KN573901">
    <property type="protein sequence ID" value="KHJ83342.1"/>
    <property type="molecule type" value="Genomic_DNA"/>
</dbReference>
<dbReference type="PANTHER" id="PTHR13793">
    <property type="entry name" value="PHD FINGER PROTEINS"/>
    <property type="match status" value="1"/>
</dbReference>
<protein>
    <submittedName>
        <fullName evidence="1">Uncharacterized protein</fullName>
    </submittedName>
</protein>